<dbReference type="EMBL" id="JAJSOF020000009">
    <property type="protein sequence ID" value="KAJ4445706.1"/>
    <property type="molecule type" value="Genomic_DNA"/>
</dbReference>
<gene>
    <name evidence="1" type="ORF">ANN_12391</name>
</gene>
<sequence>MERVKWTDKIRNEAVLEREGEERMMLKLIWKRKRNWMGHWLRRNCLLKNALEGMVIKEFKNGYQPRVNVIKDENGDLLADSPSILNRWKNYFAQLLNLHRPIRNDRDEIEIQTAEPFIPEPTLSEVEIAIENLKKYKSPGIDQIPAELIQEGGSALYSEIYKLVLAIWEKKIVPEKWKESIIVPIFEKGDKTNCGNFRGISLLLTSYKILSNILLRRLTPYVDEIIGGSSVRFSA</sequence>
<name>A0ABQ8TGD4_PERAM</name>
<dbReference type="Proteomes" id="UP001148838">
    <property type="component" value="Unassembled WGS sequence"/>
</dbReference>
<evidence type="ECO:0000313" key="1">
    <source>
        <dbReference type="EMBL" id="KAJ4445706.1"/>
    </source>
</evidence>
<dbReference type="PANTHER" id="PTHR19446">
    <property type="entry name" value="REVERSE TRANSCRIPTASES"/>
    <property type="match status" value="1"/>
</dbReference>
<keyword evidence="2" id="KW-1185">Reference proteome</keyword>
<comment type="caution">
    <text evidence="1">The sequence shown here is derived from an EMBL/GenBank/DDBJ whole genome shotgun (WGS) entry which is preliminary data.</text>
</comment>
<evidence type="ECO:0008006" key="3">
    <source>
        <dbReference type="Google" id="ProtNLM"/>
    </source>
</evidence>
<reference evidence="1 2" key="1">
    <citation type="journal article" date="2022" name="Allergy">
        <title>Genome assembly and annotation of Periplaneta americana reveal a comprehensive cockroach allergen profile.</title>
        <authorList>
            <person name="Wang L."/>
            <person name="Xiong Q."/>
            <person name="Saelim N."/>
            <person name="Wang L."/>
            <person name="Nong W."/>
            <person name="Wan A.T."/>
            <person name="Shi M."/>
            <person name="Liu X."/>
            <person name="Cao Q."/>
            <person name="Hui J.H.L."/>
            <person name="Sookrung N."/>
            <person name="Leung T.F."/>
            <person name="Tungtrongchitr A."/>
            <person name="Tsui S.K.W."/>
        </authorList>
    </citation>
    <scope>NUCLEOTIDE SEQUENCE [LARGE SCALE GENOMIC DNA]</scope>
    <source>
        <strain evidence="1">PWHHKU_190912</strain>
    </source>
</reference>
<evidence type="ECO:0000313" key="2">
    <source>
        <dbReference type="Proteomes" id="UP001148838"/>
    </source>
</evidence>
<organism evidence="1 2">
    <name type="scientific">Periplaneta americana</name>
    <name type="common">American cockroach</name>
    <name type="synonym">Blatta americana</name>
    <dbReference type="NCBI Taxonomy" id="6978"/>
    <lineage>
        <taxon>Eukaryota</taxon>
        <taxon>Metazoa</taxon>
        <taxon>Ecdysozoa</taxon>
        <taxon>Arthropoda</taxon>
        <taxon>Hexapoda</taxon>
        <taxon>Insecta</taxon>
        <taxon>Pterygota</taxon>
        <taxon>Neoptera</taxon>
        <taxon>Polyneoptera</taxon>
        <taxon>Dictyoptera</taxon>
        <taxon>Blattodea</taxon>
        <taxon>Blattoidea</taxon>
        <taxon>Blattidae</taxon>
        <taxon>Blattinae</taxon>
        <taxon>Periplaneta</taxon>
    </lineage>
</organism>
<proteinExistence type="predicted"/>
<accession>A0ABQ8TGD4</accession>
<protein>
    <recommendedName>
        <fullName evidence="3">Reverse transcriptase domain-containing protein</fullName>
    </recommendedName>
</protein>